<keyword evidence="2" id="KW-0812">Transmembrane</keyword>
<dbReference type="Pfam" id="PF02674">
    <property type="entry name" value="Colicin_V"/>
    <property type="match status" value="1"/>
</dbReference>
<dbReference type="GO" id="GO:0009403">
    <property type="term" value="P:toxin biosynthetic process"/>
    <property type="evidence" value="ECO:0007669"/>
    <property type="project" value="InterPro"/>
</dbReference>
<name>A0A6G7PWT1_9BACT</name>
<gene>
    <name evidence="5" type="ORF">G4V39_07110</name>
</gene>
<dbReference type="InterPro" id="IPR003825">
    <property type="entry name" value="Colicin-V_CvpA"/>
</dbReference>
<keyword evidence="4" id="KW-0472">Membrane</keyword>
<dbReference type="KEGG" id="tav:G4V39_07110"/>
<dbReference type="PANTHER" id="PTHR36926:SF1">
    <property type="entry name" value="COLICIN V PRODUCTION PROTEIN"/>
    <property type="match status" value="1"/>
</dbReference>
<dbReference type="GO" id="GO:0016020">
    <property type="term" value="C:membrane"/>
    <property type="evidence" value="ECO:0007669"/>
    <property type="project" value="UniProtKB-SubCell"/>
</dbReference>
<proteinExistence type="predicted"/>
<keyword evidence="6" id="KW-1185">Reference proteome</keyword>
<evidence type="ECO:0000313" key="5">
    <source>
        <dbReference type="EMBL" id="QIJ72047.1"/>
    </source>
</evidence>
<dbReference type="EMBL" id="CP048877">
    <property type="protein sequence ID" value="QIJ72047.1"/>
    <property type="molecule type" value="Genomic_DNA"/>
</dbReference>
<reference evidence="5 6" key="1">
    <citation type="submission" date="2020-02" db="EMBL/GenBank/DDBJ databases">
        <title>Genome analysis of Thermosulfuriphilus ammonigenes ST65T, an anaerobic thermophilic chemolithoautotrophic bacterium isolated from a deep-sea hydrothermal vent.</title>
        <authorList>
            <person name="Slobodkina G."/>
            <person name="Allioux M."/>
            <person name="Merkel A."/>
            <person name="Alain K."/>
            <person name="Jebbar M."/>
            <person name="Slobodkin A."/>
        </authorList>
    </citation>
    <scope>NUCLEOTIDE SEQUENCE [LARGE SCALE GENOMIC DNA]</scope>
    <source>
        <strain evidence="5 6">ST65</strain>
    </source>
</reference>
<evidence type="ECO:0000256" key="2">
    <source>
        <dbReference type="ARBA" id="ARBA00022692"/>
    </source>
</evidence>
<evidence type="ECO:0000313" key="6">
    <source>
        <dbReference type="Proteomes" id="UP000502179"/>
    </source>
</evidence>
<evidence type="ECO:0000256" key="3">
    <source>
        <dbReference type="ARBA" id="ARBA00022989"/>
    </source>
</evidence>
<dbReference type="PANTHER" id="PTHR36926">
    <property type="entry name" value="COLICIN V PRODUCTION PROTEIN"/>
    <property type="match status" value="1"/>
</dbReference>
<organism evidence="5 6">
    <name type="scientific">Thermosulfuriphilus ammonigenes</name>
    <dbReference type="NCBI Taxonomy" id="1936021"/>
    <lineage>
        <taxon>Bacteria</taxon>
        <taxon>Pseudomonadati</taxon>
        <taxon>Thermodesulfobacteriota</taxon>
        <taxon>Thermodesulfobacteria</taxon>
        <taxon>Thermodesulfobacteriales</taxon>
        <taxon>Thermodesulfobacteriaceae</taxon>
        <taxon>Thermosulfuriphilus</taxon>
    </lineage>
</organism>
<evidence type="ECO:0000256" key="1">
    <source>
        <dbReference type="ARBA" id="ARBA00004141"/>
    </source>
</evidence>
<accession>A0A6G7PWT1</accession>
<comment type="subcellular location">
    <subcellularLocation>
        <location evidence="1">Membrane</location>
        <topology evidence="1">Multi-pass membrane protein</topology>
    </subcellularLocation>
</comment>
<dbReference type="Proteomes" id="UP000502179">
    <property type="component" value="Chromosome"/>
</dbReference>
<evidence type="ECO:0000256" key="4">
    <source>
        <dbReference type="ARBA" id="ARBA00023136"/>
    </source>
</evidence>
<dbReference type="AlphaFoldDB" id="A0A6G7PWT1"/>
<dbReference type="InterPro" id="IPR052719">
    <property type="entry name" value="CvpA-like"/>
</dbReference>
<protein>
    <submittedName>
        <fullName evidence="5">CvpA family protein</fullName>
    </submittedName>
</protein>
<sequence length="188" mass="21231">MEGAKAIFASLNPFDYLLLAIFAFFFIKSLVYGFSRELASLVGLILGLFLAGRFYYLVAKILSPWLSNQLLITGLSFITVFLIVYLSFFILGVLLRRTLALIRLAWLDRLLGGALGLLKATVAAAILVILLVSFIPRGERLLNTSRLYPYLQRITEVMVLLLPKDLKARFKYRLRHSLPAPRAGERHV</sequence>
<keyword evidence="3" id="KW-1133">Transmembrane helix</keyword>
<dbReference type="RefSeq" id="WP_166032264.1">
    <property type="nucleotide sequence ID" value="NZ_CP048877.1"/>
</dbReference>